<dbReference type="RefSeq" id="WP_176613191.1">
    <property type="nucleotide sequence ID" value="NZ_JABXXR010000031.1"/>
</dbReference>
<proteinExistence type="predicted"/>
<evidence type="ECO:0000256" key="1">
    <source>
        <dbReference type="SAM" id="MobiDB-lite"/>
    </source>
</evidence>
<accession>A0A850P8G9</accession>
<keyword evidence="3" id="KW-1185">Reference proteome</keyword>
<dbReference type="PANTHER" id="PTHR11102">
    <property type="entry name" value="SEL-1-LIKE PROTEIN"/>
    <property type="match status" value="1"/>
</dbReference>
<dbReference type="InterPro" id="IPR011990">
    <property type="entry name" value="TPR-like_helical_dom_sf"/>
</dbReference>
<comment type="caution">
    <text evidence="2">The sequence shown here is derived from an EMBL/GenBank/DDBJ whole genome shotgun (WGS) entry which is preliminary data.</text>
</comment>
<dbReference type="Proteomes" id="UP000585665">
    <property type="component" value="Unassembled WGS sequence"/>
</dbReference>
<dbReference type="Gene3D" id="1.25.40.10">
    <property type="entry name" value="Tetratricopeptide repeat domain"/>
    <property type="match status" value="1"/>
</dbReference>
<sequence length="253" mass="27956">MFSALTRHLRRGRPAPSTPLPPRIEAIRRDALKGHVLAQVQWGDVLLEGAYLTRNPAEARRWFAIAADAGFAPAHNMLGRCHHFGWGCTTDLTEAAAHYGRAGELGDAWGLYNLGILTMRGRGVTQDLATALALFRRAAAMGHAKSMNLIGRFTEEGWCTPRDPRLARDWYRRSAEGGDYRGQHNHATALAEQGDVGRALDWWRRAEPDATSDILLAMARHLTQLGENGDPTLLTRVQARLKAMTGDETPPSF</sequence>
<dbReference type="InterPro" id="IPR006597">
    <property type="entry name" value="Sel1-like"/>
</dbReference>
<dbReference type="EMBL" id="JABXXR010000031">
    <property type="protein sequence ID" value="NVN40208.1"/>
    <property type="molecule type" value="Genomic_DNA"/>
</dbReference>
<dbReference type="SUPFAM" id="SSF81901">
    <property type="entry name" value="HCP-like"/>
    <property type="match status" value="1"/>
</dbReference>
<protein>
    <submittedName>
        <fullName evidence="2">Sel1 repeat family protein</fullName>
    </submittedName>
</protein>
<gene>
    <name evidence="2" type="ORF">HUK82_06460</name>
</gene>
<organism evidence="2 3">
    <name type="scientific">Ameyamaea chiangmaiensis</name>
    <dbReference type="NCBI Taxonomy" id="442969"/>
    <lineage>
        <taxon>Bacteria</taxon>
        <taxon>Pseudomonadati</taxon>
        <taxon>Pseudomonadota</taxon>
        <taxon>Alphaproteobacteria</taxon>
        <taxon>Acetobacterales</taxon>
        <taxon>Acetobacteraceae</taxon>
        <taxon>Ameyamaea</taxon>
    </lineage>
</organism>
<reference evidence="2 3" key="1">
    <citation type="submission" date="2020-06" db="EMBL/GenBank/DDBJ databases">
        <title>Description of novel acetic acid bacteria.</title>
        <authorList>
            <person name="Sombolestani A."/>
        </authorList>
    </citation>
    <scope>NUCLEOTIDE SEQUENCE [LARGE SCALE GENOMIC DNA]</scope>
    <source>
        <strain evidence="2 3">LMG 27010</strain>
    </source>
</reference>
<dbReference type="AlphaFoldDB" id="A0A850P8G9"/>
<dbReference type="PANTHER" id="PTHR11102:SF160">
    <property type="entry name" value="ERAD-ASSOCIATED E3 UBIQUITIN-PROTEIN LIGASE COMPONENT HRD3"/>
    <property type="match status" value="1"/>
</dbReference>
<name>A0A850P8G9_9PROT</name>
<dbReference type="InterPro" id="IPR050767">
    <property type="entry name" value="Sel1_AlgK"/>
</dbReference>
<feature type="region of interest" description="Disordered" evidence="1">
    <location>
        <begin position="1"/>
        <end position="22"/>
    </location>
</feature>
<dbReference type="SMART" id="SM00671">
    <property type="entry name" value="SEL1"/>
    <property type="match status" value="4"/>
</dbReference>
<evidence type="ECO:0000313" key="3">
    <source>
        <dbReference type="Proteomes" id="UP000585665"/>
    </source>
</evidence>
<evidence type="ECO:0000313" key="2">
    <source>
        <dbReference type="EMBL" id="NVN40208.1"/>
    </source>
</evidence>
<dbReference type="Pfam" id="PF08238">
    <property type="entry name" value="Sel1"/>
    <property type="match status" value="4"/>
</dbReference>